<evidence type="ECO:0000256" key="1">
    <source>
        <dbReference type="SAM" id="SignalP"/>
    </source>
</evidence>
<evidence type="ECO:0000313" key="2">
    <source>
        <dbReference type="Proteomes" id="UP000694843"/>
    </source>
</evidence>
<dbReference type="OrthoDB" id="10380791at2759"/>
<organism evidence="2 3">
    <name type="scientific">Hyalella azteca</name>
    <name type="common">Amphipod</name>
    <dbReference type="NCBI Taxonomy" id="294128"/>
    <lineage>
        <taxon>Eukaryota</taxon>
        <taxon>Metazoa</taxon>
        <taxon>Ecdysozoa</taxon>
        <taxon>Arthropoda</taxon>
        <taxon>Crustacea</taxon>
        <taxon>Multicrustacea</taxon>
        <taxon>Malacostraca</taxon>
        <taxon>Eumalacostraca</taxon>
        <taxon>Peracarida</taxon>
        <taxon>Amphipoda</taxon>
        <taxon>Senticaudata</taxon>
        <taxon>Talitrida</taxon>
        <taxon>Talitroidea</taxon>
        <taxon>Hyalellidae</taxon>
        <taxon>Hyalella</taxon>
    </lineage>
</organism>
<accession>A0A8B7PP61</accession>
<gene>
    <name evidence="3" type="primary">LOC108683205</name>
</gene>
<keyword evidence="2" id="KW-1185">Reference proteome</keyword>
<feature type="signal peptide" evidence="1">
    <location>
        <begin position="1"/>
        <end position="16"/>
    </location>
</feature>
<sequence>MRVAILLTVLAVGCQSSQPIAHAPITGRKIGGSPSDWGNQAFLPGYHVAYSGYGNGKLTPKIERHDEVVIEDGDTVIAEPQQPVEEEKIENSTEISKVVVGTSNKKTLSTANKGDGKPNRTAMQKRRRTINVIFDHLFEIIQDVFKIASKLNQQAYAQRKENSIAAEDLDAWPMLKGVFLKYIKMLRETELMDSLGHIIPVYELEGALEQGDPHHLLRVITESVTPKMLGFVFDSVRDFVLYLTHVGERLDRAELREYIPSGIDIMWPFRVLVQQTLALVGALVPRNEMGKYWEEFRSYSPLAARSLEYVLPLEDNTSNTNTFETNAVGEKSMSEATFTERALEHPVALVAGVGSAVAAAFYVYRSIVPEEVVSNSIRKKRSADDDSSIPEIRMNSAEVQKIVEAVEQEPSFNPDVPAFKPKKVGGKKYIRP</sequence>
<proteinExistence type="predicted"/>
<feature type="chain" id="PRO_5034070369" evidence="1">
    <location>
        <begin position="17"/>
        <end position="432"/>
    </location>
</feature>
<dbReference type="RefSeq" id="XP_018027988.1">
    <property type="nucleotide sequence ID" value="XM_018172499.2"/>
</dbReference>
<reference evidence="3" key="1">
    <citation type="submission" date="2025-08" db="UniProtKB">
        <authorList>
            <consortium name="RefSeq"/>
        </authorList>
    </citation>
    <scope>IDENTIFICATION</scope>
    <source>
        <tissue evidence="3">Whole organism</tissue>
    </source>
</reference>
<protein>
    <submittedName>
        <fullName evidence="3">Uncharacterized protein LOC108683205</fullName>
    </submittedName>
</protein>
<dbReference type="GeneID" id="108683205"/>
<name>A0A8B7PP61_HYAAZ</name>
<dbReference type="Proteomes" id="UP000694843">
    <property type="component" value="Unplaced"/>
</dbReference>
<dbReference type="KEGG" id="hazt:108683205"/>
<keyword evidence="1" id="KW-0732">Signal</keyword>
<evidence type="ECO:0000313" key="3">
    <source>
        <dbReference type="RefSeq" id="XP_018027988.1"/>
    </source>
</evidence>
<dbReference type="AlphaFoldDB" id="A0A8B7PP61"/>